<organism evidence="1">
    <name type="scientific">freshwater metagenome</name>
    <dbReference type="NCBI Taxonomy" id="449393"/>
    <lineage>
        <taxon>unclassified sequences</taxon>
        <taxon>metagenomes</taxon>
        <taxon>ecological metagenomes</taxon>
    </lineage>
</organism>
<sequence>MVNRCGATLDVVHVRALISDDQGSLELTHVFGVDSEVGLKRNFYVNTLWYVDERTTGPNGRVQSSELVVTRWNNGAEVFLEDFRVLFEGCIGVKENYALFFKLFVDLVVNHFRFVLRSNT</sequence>
<dbReference type="AntiFam" id="ANF00235">
    <property type="entry name" value="Shadow ORF (opposite ycf24)"/>
</dbReference>
<dbReference type="EMBL" id="CAEZTF010000085">
    <property type="protein sequence ID" value="CAB4560887.1"/>
    <property type="molecule type" value="Genomic_DNA"/>
</dbReference>
<proteinExistence type="predicted"/>
<evidence type="ECO:0000313" key="1">
    <source>
        <dbReference type="EMBL" id="CAB4560887.1"/>
    </source>
</evidence>
<protein>
    <submittedName>
        <fullName evidence="1">Unannotated protein</fullName>
    </submittedName>
</protein>
<gene>
    <name evidence="1" type="ORF">UFOPK1618_00527</name>
</gene>
<name>A0A6J6DAD7_9ZZZZ</name>
<reference evidence="1" key="1">
    <citation type="submission" date="2020-05" db="EMBL/GenBank/DDBJ databases">
        <authorList>
            <person name="Chiriac C."/>
            <person name="Salcher M."/>
            <person name="Ghai R."/>
            <person name="Kavagutti S V."/>
        </authorList>
    </citation>
    <scope>NUCLEOTIDE SEQUENCE</scope>
</reference>
<dbReference type="AlphaFoldDB" id="A0A6J6DAD7"/>
<accession>A0A6J6DAD7</accession>